<dbReference type="InterPro" id="IPR013216">
    <property type="entry name" value="Methyltransf_11"/>
</dbReference>
<dbReference type="RefSeq" id="WP_019465594.1">
    <property type="nucleotide sequence ID" value="NZ_ALOY01000159.1"/>
</dbReference>
<dbReference type="SUPFAM" id="SSF53335">
    <property type="entry name" value="S-adenosyl-L-methionine-dependent methyltransferases"/>
    <property type="match status" value="1"/>
</dbReference>
<evidence type="ECO:0000313" key="2">
    <source>
        <dbReference type="EMBL" id="AIF48373.1"/>
    </source>
</evidence>
<protein>
    <submittedName>
        <fullName evidence="2">Methyltransferase type 11</fullName>
    </submittedName>
</protein>
<dbReference type="InterPro" id="IPR029063">
    <property type="entry name" value="SAM-dependent_MTases_sf"/>
</dbReference>
<keyword evidence="2" id="KW-0489">Methyltransferase</keyword>
<reference evidence="2 3" key="1">
    <citation type="submission" date="2014-07" db="EMBL/GenBank/DDBJ databases">
        <title>Complete Genome Sequence of Dyella japonica Strain A8 Isolated from Malaysian Tropical Soil.</title>
        <authorList>
            <person name="Hui R.K.H."/>
            <person name="Chen J.-W."/>
            <person name="Chan K.-G."/>
            <person name="Leung F.C.C."/>
        </authorList>
    </citation>
    <scope>NUCLEOTIDE SEQUENCE [LARGE SCALE GENOMIC DNA]</scope>
    <source>
        <strain evidence="2 3">A8</strain>
    </source>
</reference>
<feature type="domain" description="Methyltransferase type 11" evidence="1">
    <location>
        <begin position="75"/>
        <end position="119"/>
    </location>
</feature>
<organism evidence="2 3">
    <name type="scientific">Dyella japonica A8</name>
    <dbReference type="NCBI Taxonomy" id="1217721"/>
    <lineage>
        <taxon>Bacteria</taxon>
        <taxon>Pseudomonadati</taxon>
        <taxon>Pseudomonadota</taxon>
        <taxon>Gammaproteobacteria</taxon>
        <taxon>Lysobacterales</taxon>
        <taxon>Rhodanobacteraceae</taxon>
        <taxon>Dyella</taxon>
    </lineage>
</organism>
<dbReference type="Gene3D" id="3.40.50.150">
    <property type="entry name" value="Vaccinia Virus protein VP39"/>
    <property type="match status" value="1"/>
</dbReference>
<dbReference type="HOGENOM" id="CLU_1218233_0_0_6"/>
<dbReference type="GO" id="GO:0032259">
    <property type="term" value="P:methylation"/>
    <property type="evidence" value="ECO:0007669"/>
    <property type="project" value="UniProtKB-KW"/>
</dbReference>
<dbReference type="Pfam" id="PF08241">
    <property type="entry name" value="Methyltransf_11"/>
    <property type="match status" value="1"/>
</dbReference>
<dbReference type="STRING" id="1217721.HY57_14530"/>
<evidence type="ECO:0000313" key="3">
    <source>
        <dbReference type="Proteomes" id="UP000027987"/>
    </source>
</evidence>
<gene>
    <name evidence="2" type="ORF">HY57_14530</name>
</gene>
<dbReference type="KEGG" id="dja:HY57_14530"/>
<dbReference type="AlphaFoldDB" id="A0A075K866"/>
<dbReference type="OrthoDB" id="5983563at2"/>
<dbReference type="EMBL" id="CP008884">
    <property type="protein sequence ID" value="AIF48373.1"/>
    <property type="molecule type" value="Genomic_DNA"/>
</dbReference>
<dbReference type="CDD" id="cd02440">
    <property type="entry name" value="AdoMet_MTases"/>
    <property type="match status" value="1"/>
</dbReference>
<dbReference type="Proteomes" id="UP000027987">
    <property type="component" value="Chromosome"/>
</dbReference>
<name>A0A075K866_9GAMM</name>
<keyword evidence="2" id="KW-0808">Transferase</keyword>
<evidence type="ECO:0000259" key="1">
    <source>
        <dbReference type="Pfam" id="PF08241"/>
    </source>
</evidence>
<proteinExistence type="predicted"/>
<accession>A0A075K866</accession>
<sequence length="227" mass="24879">MSQRDQDIYSSAPLRNLLAEETVALAPGLQRCSGPHALLVSAAADDMPPVLPLLGNWTCLSMAGQRYGGDVKARTDESLPFIDDAFDLVLLRHALEVSGTPQQMLEEASRVLAPGGVLALTGLHPLSAWLPWMMWRTRGNAPTMHSPLLLERWVRRRELDIERVERVGRLWPSRHAGIDTTHALGGGYLLIARKRRRMAAPIRLKPKALPATVNVGLAPGARRNAAS</sequence>
<dbReference type="PATRIC" id="fig|1217721.7.peg.2987"/>
<dbReference type="GO" id="GO:0008757">
    <property type="term" value="F:S-adenosylmethionine-dependent methyltransferase activity"/>
    <property type="evidence" value="ECO:0007669"/>
    <property type="project" value="InterPro"/>
</dbReference>
<keyword evidence="3" id="KW-1185">Reference proteome</keyword>